<evidence type="ECO:0000256" key="1">
    <source>
        <dbReference type="ARBA" id="ARBA00022703"/>
    </source>
</evidence>
<dbReference type="PROSITE" id="PS50168">
    <property type="entry name" value="DED"/>
    <property type="match status" value="2"/>
</dbReference>
<reference evidence="5" key="2">
    <citation type="journal article" date="2023" name="Science">
        <title>Genomic signatures of disease resistance in endangered staghorn corals.</title>
        <authorList>
            <person name="Vollmer S.V."/>
            <person name="Selwyn J.D."/>
            <person name="Despard B.A."/>
            <person name="Roesel C.L."/>
        </authorList>
    </citation>
    <scope>NUCLEOTIDE SEQUENCE</scope>
    <source>
        <strain evidence="5">K2</strain>
    </source>
</reference>
<keyword evidence="1" id="KW-0053">Apoptosis</keyword>
<evidence type="ECO:0000259" key="4">
    <source>
        <dbReference type="PROSITE" id="PS50168"/>
    </source>
</evidence>
<dbReference type="PANTHER" id="PTHR48169:SF7">
    <property type="entry name" value="CASPASE 10"/>
    <property type="match status" value="1"/>
</dbReference>
<sequence length="817" mass="94276">MLNRGFRREIIQTIQPQVEMSKAEYKSLLFRISKRLDEINALEHILFICEEKLGHQTGQDIHNTLSLLRKLEESGSLGVDYLQVVKDLLRAVKEWGLREEIDKFESTRREYKELVARVVSVLEELNDLERLMSIVARVRRIPEERRNDVHDVRSLVQVLEEKNFLGIDCLEILREILTELKRVELLSELTEFQKRRIEDETQERRKAREAAVWSSARAATQRIIGEVRLRCTFRTLSGVVLLVGTGSILRRCFTVDDFVQAFTVAILPASNVLRAISEGSVCFMVRAETSLALEELYKRYSTGRLQKDLQEFLVTYDIRQLANGEEVVVSVYIDEKEYREALKDLTNVDQEGRDDIEEKQSKYLNEARMAFVQNYLENTEDTRSLTTGTSDDDGIGSHSTPSDLALEEPSGPCLKDLSKEIIGEFITRLRSDKVSCDQFYRSFGLENLETEPYPDTAFEEIVNIDKLFPDTPIKLAIDVCRALQFYDLVELLEKAIKPRALRPALPMNEITRSLSNSNRPTTFHSKVKIVFVGDGENTFVAIKKFFQKICPGSEIYRIPLGVFHLELEERNLPAQRNEIEEQLQELHVELTEKEDEERRYKSDEPTLKRFLPKSLTTGIQRLQELRKRKNEIEEKLKKVNVNLQKQMKKLEADTSRAVDDLWNEERDDESLFVVFCTNPATHYAGGFMTYHSYVAQVGRDSLGATLTGFQDRIKGIIMEKLASFPTTPKFLVTHISMSWMYLNLPETLHVEYVGSEDVEGTILEVLSKRWQTLDLISIMKEVQRTLSMQKNSSGTIKKITDNLSAVPRFHQTTEEQS</sequence>
<feature type="domain" description="DED" evidence="4">
    <location>
        <begin position="24"/>
        <end position="103"/>
    </location>
</feature>
<dbReference type="GO" id="GO:0006915">
    <property type="term" value="P:apoptotic process"/>
    <property type="evidence" value="ECO:0007669"/>
    <property type="project" value="UniProtKB-KW"/>
</dbReference>
<dbReference type="InterPro" id="IPR011029">
    <property type="entry name" value="DEATH-like_dom_sf"/>
</dbReference>
<feature type="domain" description="DED" evidence="4">
    <location>
        <begin position="113"/>
        <end position="191"/>
    </location>
</feature>
<dbReference type="PANTHER" id="PTHR48169">
    <property type="entry name" value="DED DOMAIN-CONTAINING PROTEIN"/>
    <property type="match status" value="1"/>
</dbReference>
<keyword evidence="6" id="KW-1185">Reference proteome</keyword>
<accession>A0AAD9R422</accession>
<protein>
    <recommendedName>
        <fullName evidence="4">DED domain-containing protein</fullName>
    </recommendedName>
</protein>
<keyword evidence="2" id="KW-0175">Coiled coil</keyword>
<feature type="coiled-coil region" evidence="2">
    <location>
        <begin position="565"/>
        <end position="660"/>
    </location>
</feature>
<organism evidence="5 6">
    <name type="scientific">Acropora cervicornis</name>
    <name type="common">Staghorn coral</name>
    <dbReference type="NCBI Taxonomy" id="6130"/>
    <lineage>
        <taxon>Eukaryota</taxon>
        <taxon>Metazoa</taxon>
        <taxon>Cnidaria</taxon>
        <taxon>Anthozoa</taxon>
        <taxon>Hexacorallia</taxon>
        <taxon>Scleractinia</taxon>
        <taxon>Astrocoeniina</taxon>
        <taxon>Acroporidae</taxon>
        <taxon>Acropora</taxon>
    </lineage>
</organism>
<proteinExistence type="predicted"/>
<evidence type="ECO:0000313" key="5">
    <source>
        <dbReference type="EMBL" id="KAK2572685.1"/>
    </source>
</evidence>
<gene>
    <name evidence="5" type="ORF">P5673_001665</name>
</gene>
<dbReference type="InterPro" id="IPR001875">
    <property type="entry name" value="DED_dom"/>
</dbReference>
<dbReference type="Proteomes" id="UP001249851">
    <property type="component" value="Unassembled WGS sequence"/>
</dbReference>
<name>A0AAD9R422_ACRCE</name>
<evidence type="ECO:0000313" key="6">
    <source>
        <dbReference type="Proteomes" id="UP001249851"/>
    </source>
</evidence>
<feature type="coiled-coil region" evidence="2">
    <location>
        <begin position="97"/>
        <end position="131"/>
    </location>
</feature>
<feature type="region of interest" description="Disordered" evidence="3">
    <location>
        <begin position="381"/>
        <end position="409"/>
    </location>
</feature>
<dbReference type="Pfam" id="PF01335">
    <property type="entry name" value="DED"/>
    <property type="match status" value="1"/>
</dbReference>
<dbReference type="Gene3D" id="1.10.533.10">
    <property type="entry name" value="Death Domain, Fas"/>
    <property type="match status" value="2"/>
</dbReference>
<evidence type="ECO:0000256" key="3">
    <source>
        <dbReference type="SAM" id="MobiDB-lite"/>
    </source>
</evidence>
<comment type="caution">
    <text evidence="5">The sequence shown here is derived from an EMBL/GenBank/DDBJ whole genome shotgun (WGS) entry which is preliminary data.</text>
</comment>
<dbReference type="AlphaFoldDB" id="A0AAD9R422"/>
<evidence type="ECO:0000256" key="2">
    <source>
        <dbReference type="SAM" id="Coils"/>
    </source>
</evidence>
<dbReference type="EMBL" id="JARQWQ010000003">
    <property type="protein sequence ID" value="KAK2572685.1"/>
    <property type="molecule type" value="Genomic_DNA"/>
</dbReference>
<dbReference type="SUPFAM" id="SSF47986">
    <property type="entry name" value="DEATH domain"/>
    <property type="match status" value="2"/>
</dbReference>
<dbReference type="GO" id="GO:0042981">
    <property type="term" value="P:regulation of apoptotic process"/>
    <property type="evidence" value="ECO:0007669"/>
    <property type="project" value="InterPro"/>
</dbReference>
<reference evidence="5" key="1">
    <citation type="journal article" date="2023" name="G3 (Bethesda)">
        <title>Whole genome assembly and annotation of the endangered Caribbean coral Acropora cervicornis.</title>
        <authorList>
            <person name="Selwyn J.D."/>
            <person name="Vollmer S.V."/>
        </authorList>
    </citation>
    <scope>NUCLEOTIDE SEQUENCE</scope>
    <source>
        <strain evidence="5">K2</strain>
    </source>
</reference>